<name>A0ABN9QMQ9_9DINO</name>
<protein>
    <recommendedName>
        <fullName evidence="2">U-box domain-containing protein</fullName>
    </recommendedName>
</protein>
<dbReference type="EMBL" id="CAUYUJ010003747">
    <property type="protein sequence ID" value="CAK0806605.1"/>
    <property type="molecule type" value="Genomic_DNA"/>
</dbReference>
<reference evidence="3" key="1">
    <citation type="submission" date="2023-10" db="EMBL/GenBank/DDBJ databases">
        <authorList>
            <person name="Chen Y."/>
            <person name="Shah S."/>
            <person name="Dougan E. K."/>
            <person name="Thang M."/>
            <person name="Chan C."/>
        </authorList>
    </citation>
    <scope>NUCLEOTIDE SEQUENCE [LARGE SCALE GENOMIC DNA]</scope>
</reference>
<feature type="domain" description="U-box" evidence="2">
    <location>
        <begin position="129"/>
        <end position="199"/>
    </location>
</feature>
<feature type="region of interest" description="Disordered" evidence="1">
    <location>
        <begin position="1"/>
        <end position="58"/>
    </location>
</feature>
<keyword evidence="4" id="KW-1185">Reference proteome</keyword>
<sequence>APRWLHGPTAAQGAAGRAAPAPSQERQQPHPCAAAPGGGSPRGGAGASAAAPLPVPHRSWPREARAAALEGLLESLGDRAGGDLGILAAAAGCCSAPPFGGGGPAGAPSSGAPAGAHDAREVLDDLEDVPEHFRCAIDGRLLLDPVRAPSGQVFERSVLARSLQAPPTLGLTAALPPRLEDCQRTPELRRQILQWVRDRRPPVAREA</sequence>
<dbReference type="Gene3D" id="3.30.40.10">
    <property type="entry name" value="Zinc/RING finger domain, C3HC4 (zinc finger)"/>
    <property type="match status" value="1"/>
</dbReference>
<proteinExistence type="predicted"/>
<organism evidence="3 4">
    <name type="scientific">Prorocentrum cordatum</name>
    <dbReference type="NCBI Taxonomy" id="2364126"/>
    <lineage>
        <taxon>Eukaryota</taxon>
        <taxon>Sar</taxon>
        <taxon>Alveolata</taxon>
        <taxon>Dinophyceae</taxon>
        <taxon>Prorocentrales</taxon>
        <taxon>Prorocentraceae</taxon>
        <taxon>Prorocentrum</taxon>
    </lineage>
</organism>
<feature type="compositionally biased region" description="Low complexity" evidence="1">
    <location>
        <begin position="7"/>
        <end position="22"/>
    </location>
</feature>
<dbReference type="InterPro" id="IPR013083">
    <property type="entry name" value="Znf_RING/FYVE/PHD"/>
</dbReference>
<comment type="caution">
    <text evidence="3">The sequence shown here is derived from an EMBL/GenBank/DDBJ whole genome shotgun (WGS) entry which is preliminary data.</text>
</comment>
<dbReference type="InterPro" id="IPR003613">
    <property type="entry name" value="Ubox_domain"/>
</dbReference>
<evidence type="ECO:0000313" key="4">
    <source>
        <dbReference type="Proteomes" id="UP001189429"/>
    </source>
</evidence>
<evidence type="ECO:0000256" key="1">
    <source>
        <dbReference type="SAM" id="MobiDB-lite"/>
    </source>
</evidence>
<feature type="compositionally biased region" description="Gly residues" evidence="1">
    <location>
        <begin position="36"/>
        <end position="46"/>
    </location>
</feature>
<gene>
    <name evidence="3" type="ORF">PCOR1329_LOCUS12765</name>
</gene>
<evidence type="ECO:0000313" key="3">
    <source>
        <dbReference type="EMBL" id="CAK0806605.1"/>
    </source>
</evidence>
<dbReference type="Proteomes" id="UP001189429">
    <property type="component" value="Unassembled WGS sequence"/>
</dbReference>
<dbReference type="SUPFAM" id="SSF57850">
    <property type="entry name" value="RING/U-box"/>
    <property type="match status" value="1"/>
</dbReference>
<accession>A0ABN9QMQ9</accession>
<dbReference type="Pfam" id="PF04564">
    <property type="entry name" value="U-box"/>
    <property type="match status" value="1"/>
</dbReference>
<evidence type="ECO:0000259" key="2">
    <source>
        <dbReference type="Pfam" id="PF04564"/>
    </source>
</evidence>
<feature type="non-terminal residue" evidence="3">
    <location>
        <position position="1"/>
    </location>
</feature>